<dbReference type="EMBL" id="CH963762">
    <property type="protein sequence ID" value="KRF97517.1"/>
    <property type="molecule type" value="Genomic_DNA"/>
</dbReference>
<organism evidence="2 3">
    <name type="scientific">Drosophila willistoni</name>
    <name type="common">Fruit fly</name>
    <dbReference type="NCBI Taxonomy" id="7260"/>
    <lineage>
        <taxon>Eukaryota</taxon>
        <taxon>Metazoa</taxon>
        <taxon>Ecdysozoa</taxon>
        <taxon>Arthropoda</taxon>
        <taxon>Hexapoda</taxon>
        <taxon>Insecta</taxon>
        <taxon>Pterygota</taxon>
        <taxon>Neoptera</taxon>
        <taxon>Endopterygota</taxon>
        <taxon>Diptera</taxon>
        <taxon>Brachycera</taxon>
        <taxon>Muscomorpha</taxon>
        <taxon>Ephydroidea</taxon>
        <taxon>Drosophilidae</taxon>
        <taxon>Drosophila</taxon>
        <taxon>Sophophora</taxon>
    </lineage>
</organism>
<evidence type="ECO:0000313" key="3">
    <source>
        <dbReference type="Proteomes" id="UP000007798"/>
    </source>
</evidence>
<feature type="non-terminal residue" evidence="2">
    <location>
        <position position="183"/>
    </location>
</feature>
<feature type="transmembrane region" description="Helical" evidence="1">
    <location>
        <begin position="69"/>
        <end position="88"/>
    </location>
</feature>
<dbReference type="AlphaFoldDB" id="A0A0Q9X0T1"/>
<evidence type="ECO:0000256" key="1">
    <source>
        <dbReference type="SAM" id="Phobius"/>
    </source>
</evidence>
<keyword evidence="3" id="KW-1185">Reference proteome</keyword>
<protein>
    <submittedName>
        <fullName evidence="2">Uncharacterized protein</fullName>
    </submittedName>
</protein>
<feature type="transmembrane region" description="Helical" evidence="1">
    <location>
        <begin position="117"/>
        <end position="138"/>
    </location>
</feature>
<keyword evidence="1" id="KW-1133">Transmembrane helix</keyword>
<feature type="transmembrane region" description="Helical" evidence="1">
    <location>
        <begin position="37"/>
        <end position="57"/>
    </location>
</feature>
<dbReference type="OrthoDB" id="7856903at2759"/>
<name>A0A0Q9X0T1_DROWI</name>
<dbReference type="InParanoid" id="A0A0Q9X0T1"/>
<reference evidence="2 3" key="1">
    <citation type="journal article" date="2007" name="Nature">
        <title>Evolution of genes and genomes on the Drosophila phylogeny.</title>
        <authorList>
            <consortium name="Drosophila 12 Genomes Consortium"/>
            <person name="Clark A.G."/>
            <person name="Eisen M.B."/>
            <person name="Smith D.R."/>
            <person name="Bergman C.M."/>
            <person name="Oliver B."/>
            <person name="Markow T.A."/>
            <person name="Kaufman T.C."/>
            <person name="Kellis M."/>
            <person name="Gelbart W."/>
            <person name="Iyer V.N."/>
            <person name="Pollard D.A."/>
            <person name="Sackton T.B."/>
            <person name="Larracuente A.M."/>
            <person name="Singh N.D."/>
            <person name="Abad J.P."/>
            <person name="Abt D.N."/>
            <person name="Adryan B."/>
            <person name="Aguade M."/>
            <person name="Akashi H."/>
            <person name="Anderson W.W."/>
            <person name="Aquadro C.F."/>
            <person name="Ardell D.H."/>
            <person name="Arguello R."/>
            <person name="Artieri C.G."/>
            <person name="Barbash D.A."/>
            <person name="Barker D."/>
            <person name="Barsanti P."/>
            <person name="Batterham P."/>
            <person name="Batzoglou S."/>
            <person name="Begun D."/>
            <person name="Bhutkar A."/>
            <person name="Blanco E."/>
            <person name="Bosak S.A."/>
            <person name="Bradley R.K."/>
            <person name="Brand A.D."/>
            <person name="Brent M.R."/>
            <person name="Brooks A.N."/>
            <person name="Brown R.H."/>
            <person name="Butlin R.K."/>
            <person name="Caggese C."/>
            <person name="Calvi B.R."/>
            <person name="Bernardo de Carvalho A."/>
            <person name="Caspi A."/>
            <person name="Castrezana S."/>
            <person name="Celniker S.E."/>
            <person name="Chang J.L."/>
            <person name="Chapple C."/>
            <person name="Chatterji S."/>
            <person name="Chinwalla A."/>
            <person name="Civetta A."/>
            <person name="Clifton S.W."/>
            <person name="Comeron J.M."/>
            <person name="Costello J.C."/>
            <person name="Coyne J.A."/>
            <person name="Daub J."/>
            <person name="David R.G."/>
            <person name="Delcher A.L."/>
            <person name="Delehaunty K."/>
            <person name="Do C.B."/>
            <person name="Ebling H."/>
            <person name="Edwards K."/>
            <person name="Eickbush T."/>
            <person name="Evans J.D."/>
            <person name="Filipski A."/>
            <person name="Findeiss S."/>
            <person name="Freyhult E."/>
            <person name="Fulton L."/>
            <person name="Fulton R."/>
            <person name="Garcia A.C."/>
            <person name="Gardiner A."/>
            <person name="Garfield D.A."/>
            <person name="Garvin B.E."/>
            <person name="Gibson G."/>
            <person name="Gilbert D."/>
            <person name="Gnerre S."/>
            <person name="Godfrey J."/>
            <person name="Good R."/>
            <person name="Gotea V."/>
            <person name="Gravely B."/>
            <person name="Greenberg A.J."/>
            <person name="Griffiths-Jones S."/>
            <person name="Gross S."/>
            <person name="Guigo R."/>
            <person name="Gustafson E.A."/>
            <person name="Haerty W."/>
            <person name="Hahn M.W."/>
            <person name="Halligan D.L."/>
            <person name="Halpern A.L."/>
            <person name="Halter G.M."/>
            <person name="Han M.V."/>
            <person name="Heger A."/>
            <person name="Hillier L."/>
            <person name="Hinrichs A.S."/>
            <person name="Holmes I."/>
            <person name="Hoskins R.A."/>
            <person name="Hubisz M.J."/>
            <person name="Hultmark D."/>
            <person name="Huntley M.A."/>
            <person name="Jaffe D.B."/>
            <person name="Jagadeeshan S."/>
            <person name="Jeck W.R."/>
            <person name="Johnson J."/>
            <person name="Jones C.D."/>
            <person name="Jordan W.C."/>
            <person name="Karpen G.H."/>
            <person name="Kataoka E."/>
            <person name="Keightley P.D."/>
            <person name="Kheradpour P."/>
            <person name="Kirkness E.F."/>
            <person name="Koerich L.B."/>
            <person name="Kristiansen K."/>
            <person name="Kudrna D."/>
            <person name="Kulathinal R.J."/>
            <person name="Kumar S."/>
            <person name="Kwok R."/>
            <person name="Lander E."/>
            <person name="Langley C.H."/>
            <person name="Lapoint R."/>
            <person name="Lazzaro B.P."/>
            <person name="Lee S.J."/>
            <person name="Levesque L."/>
            <person name="Li R."/>
            <person name="Lin C.F."/>
            <person name="Lin M.F."/>
            <person name="Lindblad-Toh K."/>
            <person name="Llopart A."/>
            <person name="Long M."/>
            <person name="Low L."/>
            <person name="Lozovsky E."/>
            <person name="Lu J."/>
            <person name="Luo M."/>
            <person name="Machado C.A."/>
            <person name="Makalowski W."/>
            <person name="Marzo M."/>
            <person name="Matsuda M."/>
            <person name="Matzkin L."/>
            <person name="McAllister B."/>
            <person name="McBride C.S."/>
            <person name="McKernan B."/>
            <person name="McKernan K."/>
            <person name="Mendez-Lago M."/>
            <person name="Minx P."/>
            <person name="Mollenhauer M.U."/>
            <person name="Montooth K."/>
            <person name="Mount S.M."/>
            <person name="Mu X."/>
            <person name="Myers E."/>
            <person name="Negre B."/>
            <person name="Newfeld S."/>
            <person name="Nielsen R."/>
            <person name="Noor M.A."/>
            <person name="O'Grady P."/>
            <person name="Pachter L."/>
            <person name="Papaceit M."/>
            <person name="Parisi M.J."/>
            <person name="Parisi M."/>
            <person name="Parts L."/>
            <person name="Pedersen J.S."/>
            <person name="Pesole G."/>
            <person name="Phillippy A.M."/>
            <person name="Ponting C.P."/>
            <person name="Pop M."/>
            <person name="Porcelli D."/>
            <person name="Powell J.R."/>
            <person name="Prohaska S."/>
            <person name="Pruitt K."/>
            <person name="Puig M."/>
            <person name="Quesneville H."/>
            <person name="Ram K.R."/>
            <person name="Rand D."/>
            <person name="Rasmussen M.D."/>
            <person name="Reed L.K."/>
            <person name="Reenan R."/>
            <person name="Reily A."/>
            <person name="Remington K.A."/>
            <person name="Rieger T.T."/>
            <person name="Ritchie M.G."/>
            <person name="Robin C."/>
            <person name="Rogers Y.H."/>
            <person name="Rohde C."/>
            <person name="Rozas J."/>
            <person name="Rubenfield M.J."/>
            <person name="Ruiz A."/>
            <person name="Russo S."/>
            <person name="Salzberg S.L."/>
            <person name="Sanchez-Gracia A."/>
            <person name="Saranga D.J."/>
            <person name="Sato H."/>
            <person name="Schaeffer S.W."/>
            <person name="Schatz M.C."/>
            <person name="Schlenke T."/>
            <person name="Schwartz R."/>
            <person name="Segarra C."/>
            <person name="Singh R.S."/>
            <person name="Sirot L."/>
            <person name="Sirota M."/>
            <person name="Sisneros N.B."/>
            <person name="Smith C.D."/>
            <person name="Smith T.F."/>
            <person name="Spieth J."/>
            <person name="Stage D.E."/>
            <person name="Stark A."/>
            <person name="Stephan W."/>
            <person name="Strausberg R.L."/>
            <person name="Strempel S."/>
            <person name="Sturgill D."/>
            <person name="Sutton G."/>
            <person name="Sutton G.G."/>
            <person name="Tao W."/>
            <person name="Teichmann S."/>
            <person name="Tobari Y.N."/>
            <person name="Tomimura Y."/>
            <person name="Tsolas J.M."/>
            <person name="Valente V.L."/>
            <person name="Venter E."/>
            <person name="Venter J.C."/>
            <person name="Vicario S."/>
            <person name="Vieira F.G."/>
            <person name="Vilella A.J."/>
            <person name="Villasante A."/>
            <person name="Walenz B."/>
            <person name="Wang J."/>
            <person name="Wasserman M."/>
            <person name="Watts T."/>
            <person name="Wilson D."/>
            <person name="Wilson R.K."/>
            <person name="Wing R.A."/>
            <person name="Wolfner M.F."/>
            <person name="Wong A."/>
            <person name="Wong G.K."/>
            <person name="Wu C.I."/>
            <person name="Wu G."/>
            <person name="Yamamoto D."/>
            <person name="Yang H.P."/>
            <person name="Yang S.P."/>
            <person name="Yorke J.A."/>
            <person name="Yoshida K."/>
            <person name="Zdobnov E."/>
            <person name="Zhang P."/>
            <person name="Zhang Y."/>
            <person name="Zimin A.V."/>
            <person name="Baldwin J."/>
            <person name="Abdouelleil A."/>
            <person name="Abdulkadir J."/>
            <person name="Abebe A."/>
            <person name="Abera B."/>
            <person name="Abreu J."/>
            <person name="Acer S.C."/>
            <person name="Aftuck L."/>
            <person name="Alexander A."/>
            <person name="An P."/>
            <person name="Anderson E."/>
            <person name="Anderson S."/>
            <person name="Arachi H."/>
            <person name="Azer M."/>
            <person name="Bachantsang P."/>
            <person name="Barry A."/>
            <person name="Bayul T."/>
            <person name="Berlin A."/>
            <person name="Bessette D."/>
            <person name="Bloom T."/>
            <person name="Blye J."/>
            <person name="Boguslavskiy L."/>
            <person name="Bonnet C."/>
            <person name="Boukhgalter B."/>
            <person name="Bourzgui I."/>
            <person name="Brown A."/>
            <person name="Cahill P."/>
            <person name="Channer S."/>
            <person name="Cheshatsang Y."/>
            <person name="Chuda L."/>
            <person name="Citroen M."/>
            <person name="Collymore A."/>
            <person name="Cooke P."/>
            <person name="Costello M."/>
            <person name="D'Aco K."/>
            <person name="Daza R."/>
            <person name="De Haan G."/>
            <person name="DeGray S."/>
            <person name="DeMaso C."/>
            <person name="Dhargay N."/>
            <person name="Dooley K."/>
            <person name="Dooley E."/>
            <person name="Doricent M."/>
            <person name="Dorje P."/>
            <person name="Dorjee K."/>
            <person name="Dupes A."/>
            <person name="Elong R."/>
            <person name="Falk J."/>
            <person name="Farina A."/>
            <person name="Faro S."/>
            <person name="Ferguson D."/>
            <person name="Fisher S."/>
            <person name="Foley C.D."/>
            <person name="Franke A."/>
            <person name="Friedrich D."/>
            <person name="Gadbois L."/>
            <person name="Gearin G."/>
            <person name="Gearin C.R."/>
            <person name="Giannoukos G."/>
            <person name="Goode T."/>
            <person name="Graham J."/>
            <person name="Grandbois E."/>
            <person name="Grewal S."/>
            <person name="Gyaltsen K."/>
            <person name="Hafez N."/>
            <person name="Hagos B."/>
            <person name="Hall J."/>
            <person name="Henson C."/>
            <person name="Hollinger A."/>
            <person name="Honan T."/>
            <person name="Huard M.D."/>
            <person name="Hughes L."/>
            <person name="Hurhula B."/>
            <person name="Husby M.E."/>
            <person name="Kamat A."/>
            <person name="Kanga B."/>
            <person name="Kashin S."/>
            <person name="Khazanovich D."/>
            <person name="Kisner P."/>
            <person name="Lance K."/>
            <person name="Lara M."/>
            <person name="Lee W."/>
            <person name="Lennon N."/>
            <person name="Letendre F."/>
            <person name="LeVine R."/>
            <person name="Lipovsky A."/>
            <person name="Liu X."/>
            <person name="Liu J."/>
            <person name="Liu S."/>
            <person name="Lokyitsang T."/>
            <person name="Lokyitsang Y."/>
            <person name="Lubonja R."/>
            <person name="Lui A."/>
            <person name="MacDonald P."/>
            <person name="Magnisalis V."/>
            <person name="Maru K."/>
            <person name="Matthews C."/>
            <person name="McCusker W."/>
            <person name="McDonough S."/>
            <person name="Mehta T."/>
            <person name="Meldrim J."/>
            <person name="Meneus L."/>
            <person name="Mihai O."/>
            <person name="Mihalev A."/>
            <person name="Mihova T."/>
            <person name="Mittelman R."/>
            <person name="Mlenga V."/>
            <person name="Montmayeur A."/>
            <person name="Mulrain L."/>
            <person name="Navidi A."/>
            <person name="Naylor J."/>
            <person name="Negash T."/>
            <person name="Nguyen T."/>
            <person name="Nguyen N."/>
            <person name="Nicol R."/>
            <person name="Norbu C."/>
            <person name="Norbu N."/>
            <person name="Novod N."/>
            <person name="O'Neill B."/>
            <person name="Osman S."/>
            <person name="Markiewicz E."/>
            <person name="Oyono O.L."/>
            <person name="Patti C."/>
            <person name="Phunkhang P."/>
            <person name="Pierre F."/>
            <person name="Priest M."/>
            <person name="Raghuraman S."/>
            <person name="Rege F."/>
            <person name="Reyes R."/>
            <person name="Rise C."/>
            <person name="Rogov P."/>
            <person name="Ross K."/>
            <person name="Ryan E."/>
            <person name="Settipalli S."/>
            <person name="Shea T."/>
            <person name="Sherpa N."/>
            <person name="Shi L."/>
            <person name="Shih D."/>
            <person name="Sparrow T."/>
            <person name="Spaulding J."/>
            <person name="Stalker J."/>
            <person name="Stange-Thomann N."/>
            <person name="Stavropoulos S."/>
            <person name="Stone C."/>
            <person name="Strader C."/>
            <person name="Tesfaye S."/>
            <person name="Thomson T."/>
            <person name="Thoulutsang Y."/>
            <person name="Thoulutsang D."/>
            <person name="Topham K."/>
            <person name="Topping I."/>
            <person name="Tsamla T."/>
            <person name="Vassiliev H."/>
            <person name="Vo A."/>
            <person name="Wangchuk T."/>
            <person name="Wangdi T."/>
            <person name="Weiand M."/>
            <person name="Wilkinson J."/>
            <person name="Wilson A."/>
            <person name="Yadav S."/>
            <person name="Young G."/>
            <person name="Yu Q."/>
            <person name="Zembek L."/>
            <person name="Zhong D."/>
            <person name="Zimmer A."/>
            <person name="Zwirko Z."/>
            <person name="Jaffe D.B."/>
            <person name="Alvarez P."/>
            <person name="Brockman W."/>
            <person name="Butler J."/>
            <person name="Chin C."/>
            <person name="Gnerre S."/>
            <person name="Grabherr M."/>
            <person name="Kleber M."/>
            <person name="Mauceli E."/>
            <person name="MacCallum I."/>
        </authorList>
    </citation>
    <scope>NUCLEOTIDE SEQUENCE [LARGE SCALE GENOMIC DNA]</scope>
    <source>
        <strain evidence="3">Tucson 14030-0811.24</strain>
    </source>
</reference>
<feature type="transmembrane region" description="Helical" evidence="1">
    <location>
        <begin position="12"/>
        <end position="31"/>
    </location>
</feature>
<keyword evidence="1" id="KW-0472">Membrane</keyword>
<gene>
    <name evidence="2" type="primary">Dwil\GK27524</name>
    <name evidence="2" type="ORF">Dwil_GK27524</name>
</gene>
<dbReference type="STRING" id="7260.A0A0Q9X0T1"/>
<accession>A0A0Q9X0T1</accession>
<keyword evidence="1" id="KW-0812">Transmembrane</keyword>
<evidence type="ECO:0000313" key="2">
    <source>
        <dbReference type="EMBL" id="KRF97517.1"/>
    </source>
</evidence>
<sequence length="183" mass="21248">MLFIRSTQEIWELKAAVLCCVGLFLMNANVLRMKNPADVPSILITLSTVMLLHLFRLKKIGAVHKTWQVIVNIFAYYVCNQIVIALIWEQFGAALGIFYGNLVKNPKVLALFVKNSVWLNIIARCFVYSTKLVVALLITYKSVKWSRALDYIFPWRRTRTYFFNACEIPMKYKDNHTFSNNNN</sequence>
<dbReference type="Proteomes" id="UP000007798">
    <property type="component" value="Unassembled WGS sequence"/>
</dbReference>
<proteinExistence type="predicted"/>